<reference evidence="2 3" key="1">
    <citation type="submission" date="2023-02" db="EMBL/GenBank/DDBJ databases">
        <title>Devosia chondri sp. nov., isolated from the phycosphere of marine algae.</title>
        <authorList>
            <person name="Kim J.M."/>
            <person name="Lee J.K."/>
            <person name="Choi B.J."/>
            <person name="Bayburt H."/>
            <person name="Jeon C.O."/>
        </authorList>
    </citation>
    <scope>NUCLEOTIDE SEQUENCE [LARGE SCALE GENOMIC DNA]</scope>
    <source>
        <strain evidence="2 3">G2-5</strain>
    </source>
</reference>
<dbReference type="PIRSF" id="PIRSF034285">
    <property type="entry name" value="UCP034285"/>
    <property type="match status" value="1"/>
</dbReference>
<dbReference type="InterPro" id="IPR017026">
    <property type="entry name" value="ImuA"/>
</dbReference>
<evidence type="ECO:0000313" key="3">
    <source>
        <dbReference type="Proteomes" id="UP001222118"/>
    </source>
</evidence>
<dbReference type="SUPFAM" id="SSF52540">
    <property type="entry name" value="P-loop containing nucleoside triphosphate hydrolases"/>
    <property type="match status" value="1"/>
</dbReference>
<dbReference type="Proteomes" id="UP001222118">
    <property type="component" value="Chromosome"/>
</dbReference>
<dbReference type="RefSeq" id="WP_282210312.1">
    <property type="nucleotide sequence ID" value="NZ_CP118247.1"/>
</dbReference>
<name>A0ABY7YTT0_9HYPH</name>
<dbReference type="InterPro" id="IPR027417">
    <property type="entry name" value="P-loop_NTPase"/>
</dbReference>
<feature type="region of interest" description="Disordered" evidence="1">
    <location>
        <begin position="222"/>
        <end position="252"/>
    </location>
</feature>
<gene>
    <name evidence="2" type="ORF">PSQ90_10735</name>
</gene>
<sequence>MGDSTQQFGLGFSPIDTVLGAGLERGAIHEILTSHPADVGAAAGFAIALALRAVEKAQPVVWVRQTSSGYATGNLYAPGLKALGLNPDQMILVELRDTLELLRAGLEAMKCTALGAVILEPWGKPQALDFTATRRMALAATQSGVPVFLLRPGIEPQHSAAQTRWQIGTAASRPGLANGPGLPVFNITLLRQRSGPAGQSWQLEWDHEHRIFRQPTVLTPLSGPLVSPPVRGPLPAPAASRTQHAPQRARAS</sequence>
<protein>
    <recommendedName>
        <fullName evidence="4">Protein ImuA</fullName>
    </recommendedName>
</protein>
<dbReference type="Gene3D" id="3.40.50.300">
    <property type="entry name" value="P-loop containing nucleotide triphosphate hydrolases"/>
    <property type="match status" value="1"/>
</dbReference>
<evidence type="ECO:0008006" key="4">
    <source>
        <dbReference type="Google" id="ProtNLM"/>
    </source>
</evidence>
<keyword evidence="3" id="KW-1185">Reference proteome</keyword>
<feature type="compositionally biased region" description="Pro residues" evidence="1">
    <location>
        <begin position="226"/>
        <end position="236"/>
    </location>
</feature>
<accession>A0ABY7YTT0</accession>
<evidence type="ECO:0000313" key="2">
    <source>
        <dbReference type="EMBL" id="WDR04791.1"/>
    </source>
</evidence>
<evidence type="ECO:0000256" key="1">
    <source>
        <dbReference type="SAM" id="MobiDB-lite"/>
    </source>
</evidence>
<proteinExistence type="predicted"/>
<dbReference type="EMBL" id="CP118247">
    <property type="protein sequence ID" value="WDR04791.1"/>
    <property type="molecule type" value="Genomic_DNA"/>
</dbReference>
<organism evidence="2 3">
    <name type="scientific">Devosia rhodophyticola</name>
    <dbReference type="NCBI Taxonomy" id="3026423"/>
    <lineage>
        <taxon>Bacteria</taxon>
        <taxon>Pseudomonadati</taxon>
        <taxon>Pseudomonadota</taxon>
        <taxon>Alphaproteobacteria</taxon>
        <taxon>Hyphomicrobiales</taxon>
        <taxon>Devosiaceae</taxon>
        <taxon>Devosia</taxon>
    </lineage>
</organism>